<evidence type="ECO:0000313" key="2">
    <source>
        <dbReference type="EMBL" id="EGG20301.1"/>
    </source>
</evidence>
<proteinExistence type="predicted"/>
<dbReference type="Proteomes" id="UP000007797">
    <property type="component" value="Unassembled WGS sequence"/>
</dbReference>
<dbReference type="AlphaFoldDB" id="F4PWD7"/>
<keyword evidence="1" id="KW-0812">Transmembrane</keyword>
<dbReference type="RefSeq" id="XP_004367284.1">
    <property type="nucleotide sequence ID" value="XM_004367227.1"/>
</dbReference>
<reference evidence="3" key="1">
    <citation type="journal article" date="2011" name="Genome Res.">
        <title>Phylogeny-wide analysis of social amoeba genomes highlights ancient origins for complex intercellular communication.</title>
        <authorList>
            <person name="Heidel A.J."/>
            <person name="Lawal H.M."/>
            <person name="Felder M."/>
            <person name="Schilde C."/>
            <person name="Helps N.R."/>
            <person name="Tunggal B."/>
            <person name="Rivero F."/>
            <person name="John U."/>
            <person name="Schleicher M."/>
            <person name="Eichinger L."/>
            <person name="Platzer M."/>
            <person name="Noegel A.A."/>
            <person name="Schaap P."/>
            <person name="Gloeckner G."/>
        </authorList>
    </citation>
    <scope>NUCLEOTIDE SEQUENCE [LARGE SCALE GENOMIC DNA]</scope>
    <source>
        <strain evidence="3">SH3</strain>
    </source>
</reference>
<gene>
    <name evidence="2" type="ORF">DFA_07424</name>
</gene>
<evidence type="ECO:0000256" key="1">
    <source>
        <dbReference type="SAM" id="Phobius"/>
    </source>
</evidence>
<dbReference type="EMBL" id="GL883013">
    <property type="protein sequence ID" value="EGG20301.1"/>
    <property type="molecule type" value="Genomic_DNA"/>
</dbReference>
<keyword evidence="1" id="KW-1133">Transmembrane helix</keyword>
<evidence type="ECO:0000313" key="3">
    <source>
        <dbReference type="Proteomes" id="UP000007797"/>
    </source>
</evidence>
<feature type="transmembrane region" description="Helical" evidence="1">
    <location>
        <begin position="63"/>
        <end position="81"/>
    </location>
</feature>
<organism evidence="2 3">
    <name type="scientific">Cavenderia fasciculata</name>
    <name type="common">Slime mold</name>
    <name type="synonym">Dictyostelium fasciculatum</name>
    <dbReference type="NCBI Taxonomy" id="261658"/>
    <lineage>
        <taxon>Eukaryota</taxon>
        <taxon>Amoebozoa</taxon>
        <taxon>Evosea</taxon>
        <taxon>Eumycetozoa</taxon>
        <taxon>Dictyostelia</taxon>
        <taxon>Acytosteliales</taxon>
        <taxon>Cavenderiaceae</taxon>
        <taxon>Cavenderia</taxon>
    </lineage>
</organism>
<evidence type="ECO:0008006" key="4">
    <source>
        <dbReference type="Google" id="ProtNLM"/>
    </source>
</evidence>
<name>F4PWD7_CACFS</name>
<dbReference type="GeneID" id="14871951"/>
<protein>
    <recommendedName>
        <fullName evidence="4">Transmembrane protein</fullName>
    </recommendedName>
</protein>
<keyword evidence="1" id="KW-0472">Membrane</keyword>
<dbReference type="KEGG" id="dfa:DFA_07424"/>
<sequence>MNNPNNIYISSTSSILTNNNNNNNYTHKRLYHSNNTLYSDQHTPKKGSFRITVESKDEARSLYLSYVAMTGITIAVAMLAYKTYQDKQSSDALVDYMENLDQEEYERLVKFFGEHIKGDREKLPLLKEGLCCERE</sequence>
<accession>F4PWD7</accession>
<keyword evidence="3" id="KW-1185">Reference proteome</keyword>